<evidence type="ECO:0000313" key="1">
    <source>
        <dbReference type="EMBL" id="KAG2094039.1"/>
    </source>
</evidence>
<dbReference type="RefSeq" id="XP_041287405.1">
    <property type="nucleotide sequence ID" value="XM_041434244.1"/>
</dbReference>
<dbReference type="AlphaFoldDB" id="A0A9P7EW22"/>
<dbReference type="GeneID" id="64696503"/>
<organism evidence="1 2">
    <name type="scientific">Suillus discolor</name>
    <dbReference type="NCBI Taxonomy" id="1912936"/>
    <lineage>
        <taxon>Eukaryota</taxon>
        <taxon>Fungi</taxon>
        <taxon>Dikarya</taxon>
        <taxon>Basidiomycota</taxon>
        <taxon>Agaricomycotina</taxon>
        <taxon>Agaricomycetes</taxon>
        <taxon>Agaricomycetidae</taxon>
        <taxon>Boletales</taxon>
        <taxon>Suillineae</taxon>
        <taxon>Suillaceae</taxon>
        <taxon>Suillus</taxon>
    </lineage>
</organism>
<sequence length="213" mass="24510">MSAHLVENKDATHDVEDDLESSLYVVLWVALLWTETCLTAPAWSLLMKQVFEVDELEGVGSSTKSAFLNSRTQLRGDVFIDRKPLNRLILAITELFAPWYIVVTREQQDAYDQTCEHMEKTDTTNMTFIMNLLKANPAYKLKMDMEILKLHDKIIDVYNFHLQLEGWPQDPPVEQILTSNGKFHAKFLVFTKLLCPSQVESTTSSKRRRVGDN</sequence>
<name>A0A9P7EW22_9AGAM</name>
<comment type="caution">
    <text evidence="1">The sequence shown here is derived from an EMBL/GenBank/DDBJ whole genome shotgun (WGS) entry which is preliminary data.</text>
</comment>
<dbReference type="EMBL" id="JABBWM010000081">
    <property type="protein sequence ID" value="KAG2094039.1"/>
    <property type="molecule type" value="Genomic_DNA"/>
</dbReference>
<dbReference type="OrthoDB" id="2691524at2759"/>
<keyword evidence="2" id="KW-1185">Reference proteome</keyword>
<protein>
    <submittedName>
        <fullName evidence="1">Uncharacterized protein</fullName>
    </submittedName>
</protein>
<evidence type="ECO:0000313" key="2">
    <source>
        <dbReference type="Proteomes" id="UP000823399"/>
    </source>
</evidence>
<proteinExistence type="predicted"/>
<accession>A0A9P7EW22</accession>
<gene>
    <name evidence="1" type="ORF">F5147DRAFT_657282</name>
</gene>
<reference evidence="1" key="1">
    <citation type="journal article" date="2020" name="New Phytol.">
        <title>Comparative genomics reveals dynamic genome evolution in host specialist ectomycorrhizal fungi.</title>
        <authorList>
            <person name="Lofgren L.A."/>
            <person name="Nguyen N.H."/>
            <person name="Vilgalys R."/>
            <person name="Ruytinx J."/>
            <person name="Liao H.L."/>
            <person name="Branco S."/>
            <person name="Kuo A."/>
            <person name="LaButti K."/>
            <person name="Lipzen A."/>
            <person name="Andreopoulos W."/>
            <person name="Pangilinan J."/>
            <person name="Riley R."/>
            <person name="Hundley H."/>
            <person name="Na H."/>
            <person name="Barry K."/>
            <person name="Grigoriev I.V."/>
            <person name="Stajich J.E."/>
            <person name="Kennedy P.G."/>
        </authorList>
    </citation>
    <scope>NUCLEOTIDE SEQUENCE</scope>
    <source>
        <strain evidence="1">FC423</strain>
    </source>
</reference>
<dbReference type="Proteomes" id="UP000823399">
    <property type="component" value="Unassembled WGS sequence"/>
</dbReference>